<dbReference type="STRING" id="2756.BFR44_05240"/>
<name>A0A1D2LZV1_BROTH</name>
<dbReference type="KEGG" id="bths:CNY62_10795"/>
<evidence type="ECO:0000313" key="4">
    <source>
        <dbReference type="EMBL" id="SPP28503.1"/>
    </source>
</evidence>
<evidence type="ECO:0000313" key="5">
    <source>
        <dbReference type="Proteomes" id="UP000243591"/>
    </source>
</evidence>
<keyword evidence="1" id="KW-0732">Signal</keyword>
<protein>
    <submittedName>
        <fullName evidence="4">Putative LPXTG-motif cell wall anchor domain protein</fullName>
    </submittedName>
    <submittedName>
        <fullName evidence="3">WxL domain-containing protein</fullName>
    </submittedName>
</protein>
<dbReference type="AlphaFoldDB" id="A0A1D2LZV1"/>
<reference evidence="4" key="3">
    <citation type="submission" date="2018-04" db="EMBL/GenBank/DDBJ databases">
        <authorList>
            <person name="Go L.Y."/>
            <person name="Mitchell J.A."/>
        </authorList>
    </citation>
    <scope>NUCLEOTIDE SEQUENCE</scope>
    <source>
        <strain evidence="4">BSAS1 3</strain>
    </source>
</reference>
<evidence type="ECO:0000259" key="2">
    <source>
        <dbReference type="Pfam" id="PF13731"/>
    </source>
</evidence>
<sequence length="194" mass="20115">MKLVKPLATLGMASAILLSASNIAFADTTSTASFTLKASEGGESGAATIDEISAIEFGEKTLSDKEETYTAINPLLMKVSDTRGTGEGWALNAKITKFVKENDTSVELRGSVLTIAQGEVTSPSGSASEKPTAAKNVVLNDEEHTLFAGRRDQGLGTWLNTVSAAGVTLKVPNGNKAGKYTATISYVLAAAPQS</sequence>
<dbReference type="RefSeq" id="WP_069125054.1">
    <property type="nucleotide sequence ID" value="NZ_CBCPJR010000001.1"/>
</dbReference>
<feature type="domain" description="WxL" evidence="2">
    <location>
        <begin position="39"/>
        <end position="192"/>
    </location>
</feature>
<dbReference type="EMBL" id="CP023483">
    <property type="protein sequence ID" value="ATF26798.1"/>
    <property type="molecule type" value="Genomic_DNA"/>
</dbReference>
<evidence type="ECO:0000313" key="3">
    <source>
        <dbReference type="EMBL" id="ATF26798.1"/>
    </source>
</evidence>
<keyword evidence="5" id="KW-1185">Reference proteome</keyword>
<dbReference type="Proteomes" id="UP000243591">
    <property type="component" value="Chromosome"/>
</dbReference>
<dbReference type="Proteomes" id="UP000270190">
    <property type="component" value="Unassembled WGS sequence"/>
</dbReference>
<reference evidence="6" key="2">
    <citation type="submission" date="2018-04" db="EMBL/GenBank/DDBJ databases">
        <authorList>
            <person name="Illikoud N."/>
        </authorList>
    </citation>
    <scope>NUCLEOTIDE SEQUENCE [LARGE SCALE GENOMIC DNA]</scope>
</reference>
<evidence type="ECO:0000313" key="6">
    <source>
        <dbReference type="Proteomes" id="UP000270190"/>
    </source>
</evidence>
<organism evidence="3 5">
    <name type="scientific">Brochothrix thermosphacta</name>
    <name type="common">Microbacterium thermosphactum</name>
    <dbReference type="NCBI Taxonomy" id="2756"/>
    <lineage>
        <taxon>Bacteria</taxon>
        <taxon>Bacillati</taxon>
        <taxon>Bacillota</taxon>
        <taxon>Bacilli</taxon>
        <taxon>Bacillales</taxon>
        <taxon>Listeriaceae</taxon>
        <taxon>Brochothrix</taxon>
    </lineage>
</organism>
<dbReference type="InterPro" id="IPR027994">
    <property type="entry name" value="WxL_dom"/>
</dbReference>
<dbReference type="Pfam" id="PF13731">
    <property type="entry name" value="WxL"/>
    <property type="match status" value="1"/>
</dbReference>
<evidence type="ECO:0000256" key="1">
    <source>
        <dbReference type="SAM" id="SignalP"/>
    </source>
</evidence>
<feature type="signal peptide" evidence="1">
    <location>
        <begin position="1"/>
        <end position="26"/>
    </location>
</feature>
<gene>
    <name evidence="4" type="ORF">BTBSAS_210033</name>
    <name evidence="3" type="ORF">CNY62_10795</name>
</gene>
<proteinExistence type="predicted"/>
<accession>A0A1D2LZV1</accession>
<reference evidence="3 5" key="1">
    <citation type="submission" date="2017-09" db="EMBL/GenBank/DDBJ databases">
        <title>Complete Genome Sequences of Two Strains of the Meat Spoilage Bacterium Brochothrix thermosphacta Isolated from Ground Chicken.</title>
        <authorList>
            <person name="Paoli G.C."/>
            <person name="Wijey C."/>
            <person name="Chen C.-Y."/>
            <person name="Nguyen L."/>
            <person name="Yan X."/>
            <person name="Irwin P.L."/>
        </authorList>
    </citation>
    <scope>NUCLEOTIDE SEQUENCE [LARGE SCALE GENOMIC DNA]</scope>
    <source>
        <strain evidence="3 5">BI</strain>
    </source>
</reference>
<feature type="chain" id="PRO_5033268349" evidence="1">
    <location>
        <begin position="27"/>
        <end position="194"/>
    </location>
</feature>
<dbReference type="EMBL" id="OUNC01000014">
    <property type="protein sequence ID" value="SPP28503.1"/>
    <property type="molecule type" value="Genomic_DNA"/>
</dbReference>
<dbReference type="OrthoDB" id="2356942at2"/>